<reference evidence="2" key="1">
    <citation type="submission" date="2020-08" db="EMBL/GenBank/DDBJ databases">
        <title>Multicomponent nature underlies the extraordinary mechanical properties of spider dragline silk.</title>
        <authorList>
            <person name="Kono N."/>
            <person name="Nakamura H."/>
            <person name="Mori M."/>
            <person name="Yoshida Y."/>
            <person name="Ohtoshi R."/>
            <person name="Malay A.D."/>
            <person name="Moran D.A.P."/>
            <person name="Tomita M."/>
            <person name="Numata K."/>
            <person name="Arakawa K."/>
        </authorList>
    </citation>
    <scope>NUCLEOTIDE SEQUENCE</scope>
</reference>
<name>A0A8X6RW86_TRICX</name>
<organism evidence="2 3">
    <name type="scientific">Trichonephila clavipes</name>
    <name type="common">Golden silk orbweaver</name>
    <name type="synonym">Nephila clavipes</name>
    <dbReference type="NCBI Taxonomy" id="2585209"/>
    <lineage>
        <taxon>Eukaryota</taxon>
        <taxon>Metazoa</taxon>
        <taxon>Ecdysozoa</taxon>
        <taxon>Arthropoda</taxon>
        <taxon>Chelicerata</taxon>
        <taxon>Arachnida</taxon>
        <taxon>Araneae</taxon>
        <taxon>Araneomorphae</taxon>
        <taxon>Entelegynae</taxon>
        <taxon>Araneoidea</taxon>
        <taxon>Nephilidae</taxon>
        <taxon>Trichonephila</taxon>
    </lineage>
</organism>
<proteinExistence type="predicted"/>
<comment type="caution">
    <text evidence="2">The sequence shown here is derived from an EMBL/GenBank/DDBJ whole genome shotgun (WGS) entry which is preliminary data.</text>
</comment>
<dbReference type="Proteomes" id="UP000887159">
    <property type="component" value="Unassembled WGS sequence"/>
</dbReference>
<sequence>MRRPVRRKMVSLEYLWPTLRCRREAGVSLLLSIGWWYLSSASPKRHCCRVRAADKGCRVYPLDPRPDAVALYSGCTPGKRRAWFLPDDRHTASLVGLRGGWRHARMKFSTRIYGSNATPFAIQKALVAIGGEPKSVKRLRSGDLLIETISALQTKSFLLAKTFLDSPVSVSPHKSLNTCRGVISEPDLLTIPDAEILEGFSDQAVIQCQRFGHSQTSCRGHLTCSRCATVGNSTDCTLEPKCINCSQPHSADSKLCSRWKTEKQIQDIKTNRNITYLEAQKLITPPISQSYDAQATKSSKVSATTQTDENITKIKCPPLKLLQQPSSLPNISPSIPSTCASSALVDLLTSSSSIAAISESESVNPIPNNVSSTSNTSAFPSNSPLRGLTSFR</sequence>
<dbReference type="AlphaFoldDB" id="A0A8X6RW86"/>
<evidence type="ECO:0000313" key="3">
    <source>
        <dbReference type="Proteomes" id="UP000887159"/>
    </source>
</evidence>
<protein>
    <submittedName>
        <fullName evidence="2">Uncharacterized protein</fullName>
    </submittedName>
</protein>
<evidence type="ECO:0000256" key="1">
    <source>
        <dbReference type="SAM" id="MobiDB-lite"/>
    </source>
</evidence>
<feature type="region of interest" description="Disordered" evidence="1">
    <location>
        <begin position="361"/>
        <end position="392"/>
    </location>
</feature>
<feature type="compositionally biased region" description="Polar residues" evidence="1">
    <location>
        <begin position="363"/>
        <end position="384"/>
    </location>
</feature>
<gene>
    <name evidence="2" type="primary">NCL1_42224</name>
    <name evidence="2" type="ORF">TNCV_1341581</name>
</gene>
<evidence type="ECO:0000313" key="2">
    <source>
        <dbReference type="EMBL" id="GFY00060.1"/>
    </source>
</evidence>
<dbReference type="EMBL" id="BMAU01021216">
    <property type="protein sequence ID" value="GFY00060.1"/>
    <property type="molecule type" value="Genomic_DNA"/>
</dbReference>
<accession>A0A8X6RW86</accession>
<keyword evidence="3" id="KW-1185">Reference proteome</keyword>